<feature type="region of interest" description="Disordered" evidence="2">
    <location>
        <begin position="462"/>
        <end position="511"/>
    </location>
</feature>
<evidence type="ECO:0000259" key="3">
    <source>
        <dbReference type="Pfam" id="PF12540"/>
    </source>
</evidence>
<feature type="compositionally biased region" description="Polar residues" evidence="2">
    <location>
        <begin position="462"/>
        <end position="479"/>
    </location>
</feature>
<gene>
    <name evidence="4" type="ORF">E5288_WYG003051</name>
</gene>
<comment type="caution">
    <text evidence="4">The sequence shown here is derived from an EMBL/GenBank/DDBJ whole genome shotgun (WGS) entry which is preliminary data.</text>
</comment>
<keyword evidence="1" id="KW-0175">Coiled coil</keyword>
<evidence type="ECO:0000313" key="4">
    <source>
        <dbReference type="EMBL" id="MXQ86350.1"/>
    </source>
</evidence>
<evidence type="ECO:0000256" key="1">
    <source>
        <dbReference type="SAM" id="Coils"/>
    </source>
</evidence>
<feature type="region of interest" description="Disordered" evidence="2">
    <location>
        <begin position="83"/>
        <end position="119"/>
    </location>
</feature>
<keyword evidence="5" id="KW-1185">Reference proteome</keyword>
<dbReference type="InterPro" id="IPR022207">
    <property type="entry name" value="GSE-like"/>
</dbReference>
<protein>
    <recommendedName>
        <fullName evidence="3">Genetic suppressor element-like domain-containing protein</fullName>
    </recommendedName>
</protein>
<proteinExistence type="predicted"/>
<name>A0A6B0R936_9CETA</name>
<feature type="domain" description="Genetic suppressor element-like" evidence="3">
    <location>
        <begin position="128"/>
        <end position="269"/>
    </location>
</feature>
<feature type="compositionally biased region" description="Basic residues" evidence="2">
    <location>
        <begin position="209"/>
        <end position="218"/>
    </location>
</feature>
<feature type="compositionally biased region" description="Acidic residues" evidence="2">
    <location>
        <begin position="491"/>
        <end position="507"/>
    </location>
</feature>
<organism evidence="4 5">
    <name type="scientific">Bos mutus</name>
    <name type="common">wild yak</name>
    <dbReference type="NCBI Taxonomy" id="72004"/>
    <lineage>
        <taxon>Eukaryota</taxon>
        <taxon>Metazoa</taxon>
        <taxon>Chordata</taxon>
        <taxon>Craniata</taxon>
        <taxon>Vertebrata</taxon>
        <taxon>Euteleostomi</taxon>
        <taxon>Mammalia</taxon>
        <taxon>Eutheria</taxon>
        <taxon>Laurasiatheria</taxon>
        <taxon>Artiodactyla</taxon>
        <taxon>Ruminantia</taxon>
        <taxon>Pecora</taxon>
        <taxon>Bovidae</taxon>
        <taxon>Bovinae</taxon>
        <taxon>Bos</taxon>
    </lineage>
</organism>
<feature type="region of interest" description="Disordered" evidence="2">
    <location>
        <begin position="296"/>
        <end position="379"/>
    </location>
</feature>
<feature type="compositionally biased region" description="Pro residues" evidence="2">
    <location>
        <begin position="98"/>
        <end position="116"/>
    </location>
</feature>
<feature type="coiled-coil region" evidence="1">
    <location>
        <begin position="520"/>
        <end position="589"/>
    </location>
</feature>
<dbReference type="EMBL" id="VBQZ03000032">
    <property type="protein sequence ID" value="MXQ86350.1"/>
    <property type="molecule type" value="Genomic_DNA"/>
</dbReference>
<dbReference type="Pfam" id="PF12540">
    <property type="entry name" value="DUF3736"/>
    <property type="match status" value="1"/>
</dbReference>
<dbReference type="AlphaFoldDB" id="A0A6B0R936"/>
<feature type="region of interest" description="Disordered" evidence="2">
    <location>
        <begin position="202"/>
        <end position="255"/>
    </location>
</feature>
<reference evidence="4" key="1">
    <citation type="submission" date="2019-10" db="EMBL/GenBank/DDBJ databases">
        <title>The sequence and de novo assembly of the wild yak genome.</title>
        <authorList>
            <person name="Liu Y."/>
        </authorList>
    </citation>
    <scope>NUCLEOTIDE SEQUENCE [LARGE SCALE GENOMIC DNA]</scope>
    <source>
        <strain evidence="4">WY2019</strain>
    </source>
</reference>
<dbReference type="PANTHER" id="PTHR17608">
    <property type="entry name" value="GENETIC SUPPRESSOR ELEMENT 1"/>
    <property type="match status" value="1"/>
</dbReference>
<evidence type="ECO:0000256" key="2">
    <source>
        <dbReference type="SAM" id="MobiDB-lite"/>
    </source>
</evidence>
<accession>A0A6B0R936</accession>
<evidence type="ECO:0000313" key="5">
    <source>
        <dbReference type="Proteomes" id="UP000322234"/>
    </source>
</evidence>
<dbReference type="PANTHER" id="PTHR17608:SF4">
    <property type="entry name" value="GENETIC SUPPRESSOR ELEMENT 1"/>
    <property type="match status" value="1"/>
</dbReference>
<feature type="compositionally biased region" description="Basic and acidic residues" evidence="2">
    <location>
        <begin position="344"/>
        <end position="358"/>
    </location>
</feature>
<sequence length="607" mass="68343">MAGSLPGAWRVSVHRFRSPVDAEFFLGALAKTTWPLAPPHWEGENPGLTCERLAPGGSSRYGGHIPVLISRLQLEPAAPTVLGQPRASLAPPAAFGEPPGPLKPGSPYRPPPPRGPDPAYVYDEFLQQRRRLVSKLDLEERRRREAQEKGYYYDLDDSYDESDEEEVRAHLRCVAEQPPLKLDTSSEKLEFLQLFGLTTQQQKEDLLTQKRRKRRRMLRERSPSPPTARSKRQTPSPRLALSTRYSPDDMNSSPNFEEKKKFLTIFNLTHISAEKRKDKERLVELLQAMKQKALSAAVADPLRTSPRDSPAVSLSEPTTQQASRDTEKPVGIAASLSDVPKATEPGRLEQLRPPERIQEPAPASGEKARPSEAPGGKKSLSMLHYVRGPAPKDIPVPLSHSINGKSKPWEPFVAEEFAHQFHESVLQSTQKALQKHKGSAAVLSAEQNHKVDASVHYNLPELQSSSRLPPPQHNGQQEPPASRKGPLAQEMDPDSEEEDDGEDDDEDPPRRKWQGIEAILEAYQEHVEEQDLERQVLQAQCRRLEAQHYSLSLTAEQLSHSMAELRSQKQKIVSERERLQAELDHLRKCLALPAMHWPRGYFKGYPR</sequence>
<dbReference type="InterPro" id="IPR042337">
    <property type="entry name" value="GSE1"/>
</dbReference>
<dbReference type="Proteomes" id="UP000322234">
    <property type="component" value="Unassembled WGS sequence"/>
</dbReference>
<feature type="compositionally biased region" description="Polar residues" evidence="2">
    <location>
        <begin position="243"/>
        <end position="255"/>
    </location>
</feature>